<organism evidence="1 2">
    <name type="scientific">Cyclobacterium marinum (strain ATCC 25205 / DSM 745 / LMG 13164 / NCIMB 1802)</name>
    <name type="common">Flectobacillus marinus</name>
    <dbReference type="NCBI Taxonomy" id="880070"/>
    <lineage>
        <taxon>Bacteria</taxon>
        <taxon>Pseudomonadati</taxon>
        <taxon>Bacteroidota</taxon>
        <taxon>Cytophagia</taxon>
        <taxon>Cytophagales</taxon>
        <taxon>Cyclobacteriaceae</taxon>
        <taxon>Cyclobacterium</taxon>
    </lineage>
</organism>
<dbReference type="KEGG" id="cmr:Cycma_1384"/>
<protein>
    <recommendedName>
        <fullName evidence="3">CYTH domain-containing protein</fullName>
    </recommendedName>
</protein>
<evidence type="ECO:0000313" key="1">
    <source>
        <dbReference type="EMBL" id="AEL25155.1"/>
    </source>
</evidence>
<dbReference type="OrthoDB" id="979802at2"/>
<reference evidence="2" key="1">
    <citation type="submission" date="2011-07" db="EMBL/GenBank/DDBJ databases">
        <title>The complete genome of Cyclobacterium marinum DSM 745.</title>
        <authorList>
            <person name="Lucas S."/>
            <person name="Han J."/>
            <person name="Lapidus A."/>
            <person name="Bruce D."/>
            <person name="Goodwin L."/>
            <person name="Pitluck S."/>
            <person name="Peters L."/>
            <person name="Kyrpides N."/>
            <person name="Mavromatis K."/>
            <person name="Ivanova N."/>
            <person name="Ovchinnikova G."/>
            <person name="Chertkov O."/>
            <person name="Detter J.C."/>
            <person name="Tapia R."/>
            <person name="Han C."/>
            <person name="Land M."/>
            <person name="Hauser L."/>
            <person name="Markowitz V."/>
            <person name="Cheng J.-F."/>
            <person name="Hugenholtz P."/>
            <person name="Woyke T."/>
            <person name="Wu D."/>
            <person name="Tindall B."/>
            <person name="Schuetze A."/>
            <person name="Brambilla E."/>
            <person name="Klenk H.-P."/>
            <person name="Eisen J.A."/>
        </authorList>
    </citation>
    <scope>NUCLEOTIDE SEQUENCE [LARGE SCALE GENOMIC DNA]</scope>
    <source>
        <strain evidence="2">ATCC 25205 / DSM 745 / LMG 13164 / NCIMB 1802</strain>
    </source>
</reference>
<gene>
    <name evidence="1" type="ordered locus">Cycma_1384</name>
</gene>
<sequence length="201" mass="23448">MDIPKLIPQQPLYSTIEIRWFFSSPIEELLNFVKELSLNKNDPESRTDTYFPMADRPDLGLKVRNNIYEVKQRRDWTLSLPESQPLPGKFEAWDKWSLEKIPEAENKLTGLSISKKRWLTCLDQAFNVRSNFSNPPQEIQVEYTEIKIEATNYYTFALEISGLHSPEKLLEIARKIPIHPRMTAENCCSYPAFILANVLKK</sequence>
<dbReference type="Proteomes" id="UP000001635">
    <property type="component" value="Chromosome"/>
</dbReference>
<dbReference type="EMBL" id="CP002955">
    <property type="protein sequence ID" value="AEL25155.1"/>
    <property type="molecule type" value="Genomic_DNA"/>
</dbReference>
<dbReference type="eggNOG" id="ENOG5033P2N">
    <property type="taxonomic scope" value="Bacteria"/>
</dbReference>
<evidence type="ECO:0000313" key="2">
    <source>
        <dbReference type="Proteomes" id="UP000001635"/>
    </source>
</evidence>
<keyword evidence="2" id="KW-1185">Reference proteome</keyword>
<dbReference type="AlphaFoldDB" id="G0J281"/>
<accession>G0J281</accession>
<evidence type="ECO:0008006" key="3">
    <source>
        <dbReference type="Google" id="ProtNLM"/>
    </source>
</evidence>
<proteinExistence type="predicted"/>
<name>G0J281_CYCMS</name>
<dbReference type="HOGENOM" id="CLU_1358574_0_0_10"/>
<dbReference type="RefSeq" id="WP_014019452.1">
    <property type="nucleotide sequence ID" value="NC_015914.1"/>
</dbReference>